<keyword evidence="7" id="KW-1185">Reference proteome</keyword>
<dbReference type="EMBL" id="MIGC01009634">
    <property type="protein sequence ID" value="PHJ15091.1"/>
    <property type="molecule type" value="Genomic_DNA"/>
</dbReference>
<dbReference type="SUPFAM" id="SSF69500">
    <property type="entry name" value="DTD-like"/>
    <property type="match status" value="1"/>
</dbReference>
<evidence type="ECO:0000256" key="3">
    <source>
        <dbReference type="ARBA" id="ARBA00047676"/>
    </source>
</evidence>
<evidence type="ECO:0000313" key="7">
    <source>
        <dbReference type="Proteomes" id="UP000221165"/>
    </source>
</evidence>
<evidence type="ECO:0000256" key="1">
    <source>
        <dbReference type="ARBA" id="ARBA00009673"/>
    </source>
</evidence>
<dbReference type="OrthoDB" id="275783at2759"/>
<organism evidence="6 7">
    <name type="scientific">Cystoisospora suis</name>
    <dbReference type="NCBI Taxonomy" id="483139"/>
    <lineage>
        <taxon>Eukaryota</taxon>
        <taxon>Sar</taxon>
        <taxon>Alveolata</taxon>
        <taxon>Apicomplexa</taxon>
        <taxon>Conoidasida</taxon>
        <taxon>Coccidia</taxon>
        <taxon>Eucoccidiorida</taxon>
        <taxon>Eimeriorina</taxon>
        <taxon>Sarcocystidae</taxon>
        <taxon>Cystoisospora</taxon>
    </lineage>
</organism>
<evidence type="ECO:0000256" key="2">
    <source>
        <dbReference type="ARBA" id="ARBA00013056"/>
    </source>
</evidence>
<evidence type="ECO:0000256" key="4">
    <source>
        <dbReference type="ARBA" id="ARBA00048018"/>
    </source>
</evidence>
<dbReference type="GO" id="GO:0051500">
    <property type="term" value="F:D-tyrosyl-tRNA(Tyr) deacylase activity"/>
    <property type="evidence" value="ECO:0007669"/>
    <property type="project" value="TreeGrafter"/>
</dbReference>
<feature type="region of interest" description="Disordered" evidence="5">
    <location>
        <begin position="57"/>
        <end position="148"/>
    </location>
</feature>
<evidence type="ECO:0000313" key="6">
    <source>
        <dbReference type="EMBL" id="PHJ15091.1"/>
    </source>
</evidence>
<dbReference type="InterPro" id="IPR023509">
    <property type="entry name" value="DTD-like_sf"/>
</dbReference>
<comment type="caution">
    <text evidence="6">The sequence shown here is derived from an EMBL/GenBank/DDBJ whole genome shotgun (WGS) entry which is preliminary data.</text>
</comment>
<dbReference type="InterPro" id="IPR003732">
    <property type="entry name" value="Daa-tRNA_deacyls_DTD"/>
</dbReference>
<dbReference type="VEuPathDB" id="ToxoDB:CSUI_011097"/>
<comment type="catalytic activity">
    <reaction evidence="3">
        <text>glycyl-tRNA(Ala) + H2O = tRNA(Ala) + glycine + H(+)</text>
        <dbReference type="Rhea" id="RHEA:53744"/>
        <dbReference type="Rhea" id="RHEA-COMP:9657"/>
        <dbReference type="Rhea" id="RHEA-COMP:13640"/>
        <dbReference type="ChEBI" id="CHEBI:15377"/>
        <dbReference type="ChEBI" id="CHEBI:15378"/>
        <dbReference type="ChEBI" id="CHEBI:57305"/>
        <dbReference type="ChEBI" id="CHEBI:78442"/>
        <dbReference type="ChEBI" id="CHEBI:78522"/>
        <dbReference type="EC" id="3.1.1.96"/>
    </reaction>
</comment>
<dbReference type="PANTHER" id="PTHR10472:SF5">
    <property type="entry name" value="D-AMINOACYL-TRNA DEACYLASE 1"/>
    <property type="match status" value="1"/>
</dbReference>
<dbReference type="PANTHER" id="PTHR10472">
    <property type="entry name" value="D-TYROSYL-TRNA TYR DEACYLASE"/>
    <property type="match status" value="1"/>
</dbReference>
<feature type="compositionally biased region" description="Basic and acidic residues" evidence="5">
    <location>
        <begin position="116"/>
        <end position="129"/>
    </location>
</feature>
<feature type="compositionally biased region" description="Basic and acidic residues" evidence="5">
    <location>
        <begin position="70"/>
        <end position="86"/>
    </location>
</feature>
<proteinExistence type="inferred from homology"/>
<accession>A0A2C6J791</accession>
<dbReference type="Pfam" id="PF02580">
    <property type="entry name" value="Tyr_Deacylase"/>
    <property type="match status" value="1"/>
</dbReference>
<dbReference type="GeneID" id="94434409"/>
<name>A0A2C6J791_9APIC</name>
<dbReference type="RefSeq" id="XP_067916825.1">
    <property type="nucleotide sequence ID" value="XM_068071198.1"/>
</dbReference>
<dbReference type="Gene3D" id="3.50.80.10">
    <property type="entry name" value="D-tyrosyl-tRNA(Tyr) deacylase"/>
    <property type="match status" value="1"/>
</dbReference>
<sequence length="148" mass="16636">MTAEDARTFFNKIVEEMRRQYKPEKIHTGKFQHRMRVQLVNDGPVTLIVDSTDAQLPPLKERQLPPVAGAKKDNCGRCEKREERESSSTSPTTPAALEIQRQSTQASDDAIQGGERGGEEEKKSEKRKEEEEENVDADNVVKVNGLKG</sequence>
<comment type="similarity">
    <text evidence="1">Belongs to the DTD family.</text>
</comment>
<dbReference type="Proteomes" id="UP000221165">
    <property type="component" value="Unassembled WGS sequence"/>
</dbReference>
<dbReference type="AlphaFoldDB" id="A0A2C6J791"/>
<dbReference type="GO" id="GO:0005737">
    <property type="term" value="C:cytoplasm"/>
    <property type="evidence" value="ECO:0007669"/>
    <property type="project" value="InterPro"/>
</dbReference>
<comment type="catalytic activity">
    <reaction evidence="4">
        <text>a D-aminoacyl-tRNA + H2O = a tRNA + a D-alpha-amino acid + H(+)</text>
        <dbReference type="Rhea" id="RHEA:13953"/>
        <dbReference type="Rhea" id="RHEA-COMP:10123"/>
        <dbReference type="Rhea" id="RHEA-COMP:10124"/>
        <dbReference type="ChEBI" id="CHEBI:15377"/>
        <dbReference type="ChEBI" id="CHEBI:15378"/>
        <dbReference type="ChEBI" id="CHEBI:59871"/>
        <dbReference type="ChEBI" id="CHEBI:78442"/>
        <dbReference type="ChEBI" id="CHEBI:79333"/>
        <dbReference type="EC" id="3.1.1.96"/>
    </reaction>
</comment>
<protein>
    <recommendedName>
        <fullName evidence="2">D-aminoacyl-tRNA deacylase</fullName>
        <ecNumber evidence="2">3.1.1.96</ecNumber>
    </recommendedName>
</protein>
<dbReference type="EC" id="3.1.1.96" evidence="2"/>
<gene>
    <name evidence="6" type="ORF">CSUI_011097</name>
</gene>
<evidence type="ECO:0000256" key="5">
    <source>
        <dbReference type="SAM" id="MobiDB-lite"/>
    </source>
</evidence>
<reference evidence="6 7" key="1">
    <citation type="journal article" date="2017" name="Int. J. Parasitol.">
        <title>The genome of the protozoan parasite Cystoisospora suis and a reverse vaccinology approach to identify vaccine candidates.</title>
        <authorList>
            <person name="Palmieri N."/>
            <person name="Shrestha A."/>
            <person name="Ruttkowski B."/>
            <person name="Beck T."/>
            <person name="Vogl C."/>
            <person name="Tomley F."/>
            <person name="Blake D.P."/>
            <person name="Joachim A."/>
        </authorList>
    </citation>
    <scope>NUCLEOTIDE SEQUENCE [LARGE SCALE GENOMIC DNA]</scope>
    <source>
        <strain evidence="6 7">Wien I</strain>
    </source>
</reference>